<accession>A0AAV4T4R9</accession>
<dbReference type="Proteomes" id="UP001054837">
    <property type="component" value="Unassembled WGS sequence"/>
</dbReference>
<keyword evidence="3" id="KW-1185">Reference proteome</keyword>
<feature type="compositionally biased region" description="Basic residues" evidence="1">
    <location>
        <begin position="33"/>
        <end position="42"/>
    </location>
</feature>
<evidence type="ECO:0000313" key="3">
    <source>
        <dbReference type="Proteomes" id="UP001054837"/>
    </source>
</evidence>
<evidence type="ECO:0000256" key="1">
    <source>
        <dbReference type="SAM" id="MobiDB-lite"/>
    </source>
</evidence>
<name>A0AAV4T4R9_9ARAC</name>
<reference evidence="2 3" key="1">
    <citation type="submission" date="2021-06" db="EMBL/GenBank/DDBJ databases">
        <title>Caerostris darwini draft genome.</title>
        <authorList>
            <person name="Kono N."/>
            <person name="Arakawa K."/>
        </authorList>
    </citation>
    <scope>NUCLEOTIDE SEQUENCE [LARGE SCALE GENOMIC DNA]</scope>
</reference>
<evidence type="ECO:0000313" key="2">
    <source>
        <dbReference type="EMBL" id="GIY40491.1"/>
    </source>
</evidence>
<proteinExistence type="predicted"/>
<dbReference type="AlphaFoldDB" id="A0AAV4T4R9"/>
<comment type="caution">
    <text evidence="2">The sequence shown here is derived from an EMBL/GenBank/DDBJ whole genome shotgun (WGS) entry which is preliminary data.</text>
</comment>
<organism evidence="2 3">
    <name type="scientific">Caerostris darwini</name>
    <dbReference type="NCBI Taxonomy" id="1538125"/>
    <lineage>
        <taxon>Eukaryota</taxon>
        <taxon>Metazoa</taxon>
        <taxon>Ecdysozoa</taxon>
        <taxon>Arthropoda</taxon>
        <taxon>Chelicerata</taxon>
        <taxon>Arachnida</taxon>
        <taxon>Araneae</taxon>
        <taxon>Araneomorphae</taxon>
        <taxon>Entelegynae</taxon>
        <taxon>Araneoidea</taxon>
        <taxon>Araneidae</taxon>
        <taxon>Caerostris</taxon>
    </lineage>
</organism>
<protein>
    <submittedName>
        <fullName evidence="2">Uncharacterized protein</fullName>
    </submittedName>
</protein>
<feature type="region of interest" description="Disordered" evidence="1">
    <location>
        <begin position="32"/>
        <end position="60"/>
    </location>
</feature>
<dbReference type="EMBL" id="BPLQ01008944">
    <property type="protein sequence ID" value="GIY40491.1"/>
    <property type="molecule type" value="Genomic_DNA"/>
</dbReference>
<sequence>MKARVLFIYFFAEKVEGRECFCVHPNPADKRARRESRLKKKDHFSSIPSPSKKKASGSNDAWGCQLKKSPMRMIHRILFPNLLKLRYVNNWSTKKKEISVEGKFFFSLGGILETCERCRRYFPKKTYGSPKAVRRPPIKNSLRVIGPPEIKTENRRLKGCNLRMEVGFRGDNNFE</sequence>
<gene>
    <name evidence="2" type="ORF">CDAR_456881</name>
</gene>